<protein>
    <submittedName>
        <fullName evidence="1">MmcQ/YjbR family DNA-binding protein</fullName>
    </submittedName>
</protein>
<dbReference type="RefSeq" id="WP_186745439.1">
    <property type="nucleotide sequence ID" value="NZ_CP060394.1"/>
</dbReference>
<dbReference type="EMBL" id="CP060394">
    <property type="protein sequence ID" value="QNI33788.1"/>
    <property type="molecule type" value="Genomic_DNA"/>
</dbReference>
<keyword evidence="2" id="KW-1185">Reference proteome</keyword>
<name>A0A7G8BML8_9BACT</name>
<dbReference type="Proteomes" id="UP000515312">
    <property type="component" value="Chromosome"/>
</dbReference>
<dbReference type="AlphaFoldDB" id="A0A7G8BML8"/>
<keyword evidence="1" id="KW-0238">DNA-binding</keyword>
<organism evidence="1 2">
    <name type="scientific">Alloacidobacterium dinghuense</name>
    <dbReference type="NCBI Taxonomy" id="2763107"/>
    <lineage>
        <taxon>Bacteria</taxon>
        <taxon>Pseudomonadati</taxon>
        <taxon>Acidobacteriota</taxon>
        <taxon>Terriglobia</taxon>
        <taxon>Terriglobales</taxon>
        <taxon>Acidobacteriaceae</taxon>
        <taxon>Alloacidobacterium</taxon>
    </lineage>
</organism>
<dbReference type="InterPro" id="IPR038056">
    <property type="entry name" value="YjbR-like_sf"/>
</dbReference>
<reference evidence="1 2" key="1">
    <citation type="submission" date="2020-08" db="EMBL/GenBank/DDBJ databases">
        <title>Edaphobacter telluris sp. nov. and Acidobacterium dinghuensis sp. nov., two acidobacteria isolated from forest soil.</title>
        <authorList>
            <person name="Fu J."/>
            <person name="Qiu L."/>
        </authorList>
    </citation>
    <scope>NUCLEOTIDE SEQUENCE [LARGE SCALE GENOMIC DNA]</scope>
    <source>
        <strain evidence="1">4Y35</strain>
    </source>
</reference>
<proteinExistence type="predicted"/>
<dbReference type="InterPro" id="IPR058532">
    <property type="entry name" value="YjbR/MT2646/Rv2570-like"/>
</dbReference>
<sequence length="126" mass="13932">MKYGQDPRLSQLTEICLALPEAVRCDQGQHAAFTVRKKNFAYFLNDHHGDGIVSVCAKALPGENSALIAAHPQKFYLPAYVGPRGWVGLRLDRGKIDWNEVRDLITASYLQVAPKRLAAQVEEGLG</sequence>
<gene>
    <name evidence="1" type="ORF">H7849_07675</name>
</gene>
<dbReference type="SUPFAM" id="SSF142906">
    <property type="entry name" value="YjbR-like"/>
    <property type="match status" value="1"/>
</dbReference>
<dbReference type="Pfam" id="PF04237">
    <property type="entry name" value="YjbR"/>
    <property type="match status" value="1"/>
</dbReference>
<dbReference type="GO" id="GO:0003677">
    <property type="term" value="F:DNA binding"/>
    <property type="evidence" value="ECO:0007669"/>
    <property type="project" value="UniProtKB-KW"/>
</dbReference>
<accession>A0A7G8BML8</accession>
<evidence type="ECO:0000313" key="2">
    <source>
        <dbReference type="Proteomes" id="UP000515312"/>
    </source>
</evidence>
<evidence type="ECO:0000313" key="1">
    <source>
        <dbReference type="EMBL" id="QNI33788.1"/>
    </source>
</evidence>
<dbReference type="Gene3D" id="3.90.1150.30">
    <property type="match status" value="1"/>
</dbReference>
<dbReference type="KEGG" id="adin:H7849_07675"/>